<evidence type="ECO:0000313" key="2">
    <source>
        <dbReference type="EMBL" id="QNM84414.1"/>
    </source>
</evidence>
<protein>
    <submittedName>
        <fullName evidence="2">Aldo/keto reductase</fullName>
    </submittedName>
</protein>
<name>A0A7G9L715_9FLAO</name>
<accession>A0A7G9L715</accession>
<dbReference type="Proteomes" id="UP000515808">
    <property type="component" value="Chromosome"/>
</dbReference>
<organism evidence="2 3">
    <name type="scientific">Polaribacter pectinis</name>
    <dbReference type="NCBI Taxonomy" id="2738844"/>
    <lineage>
        <taxon>Bacteria</taxon>
        <taxon>Pseudomonadati</taxon>
        <taxon>Bacteroidota</taxon>
        <taxon>Flavobacteriia</taxon>
        <taxon>Flavobacteriales</taxon>
        <taxon>Flavobacteriaceae</taxon>
    </lineage>
</organism>
<evidence type="ECO:0000313" key="3">
    <source>
        <dbReference type="Proteomes" id="UP000515808"/>
    </source>
</evidence>
<evidence type="ECO:0000259" key="1">
    <source>
        <dbReference type="Pfam" id="PF00248"/>
    </source>
</evidence>
<dbReference type="InterPro" id="IPR053135">
    <property type="entry name" value="AKR2_Oxidoreductase"/>
</dbReference>
<reference evidence="2 3" key="1">
    <citation type="submission" date="2020-08" db="EMBL/GenBank/DDBJ databases">
        <title>Polaribacter sp. L12M9 isolated from gut of the Korean scallop.</title>
        <authorList>
            <person name="Jeong Y.S."/>
        </authorList>
    </citation>
    <scope>NUCLEOTIDE SEQUENCE [LARGE SCALE GENOMIC DNA]</scope>
    <source>
        <strain evidence="2 3">L12M9</strain>
    </source>
</reference>
<dbReference type="SUPFAM" id="SSF51430">
    <property type="entry name" value="NAD(P)-linked oxidoreductase"/>
    <property type="match status" value="1"/>
</dbReference>
<dbReference type="InterPro" id="IPR036812">
    <property type="entry name" value="NAD(P)_OxRdtase_dom_sf"/>
</dbReference>
<sequence length="315" mass="36141">MSIGLGTAAIGRPLYINLKKDKNKTPFSLSDFKKSGLKILDNAYENGVRFFDTSPGYGMAEELLLEWLQKKNDASIIASTKWGYTYVANFDPNAKVHEIKEHSLQKLNEQWSFSKKLLPYLKIYQVHSATLDSGILEDESIHKRLHQLKKENNLIIGLTTTGIHQIEVLKKALEIKVEGEKLFQSFQCTFNILDQSIFSFREELDNLKDSFIIKEALANGRLIPNENYPEYSNLYAFIKLLSEKYNVGEDAIALRYCLEVFPSAKVLSGVTKSSHLLSNLKVNDFKLLPSEIEKLTDFGISAKEYWQERKELTWR</sequence>
<dbReference type="PANTHER" id="PTHR43312">
    <property type="entry name" value="D-THREO-ALDOSE 1-DEHYDROGENASE"/>
    <property type="match status" value="1"/>
</dbReference>
<gene>
    <name evidence="2" type="ORF">H9W90_09380</name>
</gene>
<feature type="domain" description="NADP-dependent oxidoreductase" evidence="1">
    <location>
        <begin position="35"/>
        <end position="297"/>
    </location>
</feature>
<dbReference type="Pfam" id="PF00248">
    <property type="entry name" value="Aldo_ket_red"/>
    <property type="match status" value="1"/>
</dbReference>
<dbReference type="Gene3D" id="3.20.20.100">
    <property type="entry name" value="NADP-dependent oxidoreductase domain"/>
    <property type="match status" value="1"/>
</dbReference>
<dbReference type="AlphaFoldDB" id="A0A7G9L715"/>
<dbReference type="KEGG" id="ppec:H9W90_09380"/>
<proteinExistence type="predicted"/>
<dbReference type="InterPro" id="IPR023210">
    <property type="entry name" value="NADP_OxRdtase_dom"/>
</dbReference>
<dbReference type="PANTHER" id="PTHR43312:SF1">
    <property type="entry name" value="NADP-DEPENDENT OXIDOREDUCTASE DOMAIN-CONTAINING PROTEIN"/>
    <property type="match status" value="1"/>
</dbReference>
<dbReference type="EMBL" id="CP060695">
    <property type="protein sequence ID" value="QNM84414.1"/>
    <property type="molecule type" value="Genomic_DNA"/>
</dbReference>
<keyword evidence="3" id="KW-1185">Reference proteome</keyword>
<dbReference type="RefSeq" id="WP_187481356.1">
    <property type="nucleotide sequence ID" value="NZ_CP060695.1"/>
</dbReference>